<comment type="similarity">
    <text evidence="2 13">Belongs to the mitochondrial carrier (TC 2.A.29) family.</text>
</comment>
<evidence type="ECO:0000313" key="16">
    <source>
        <dbReference type="EMBL" id="VVT57263.1"/>
    </source>
</evidence>
<dbReference type="InterPro" id="IPR018247">
    <property type="entry name" value="EF_Hand_1_Ca_BS"/>
</dbReference>
<feature type="domain" description="EF-hand" evidence="15">
    <location>
        <begin position="76"/>
        <end position="111"/>
    </location>
</feature>
<evidence type="ECO:0000256" key="3">
    <source>
        <dbReference type="ARBA" id="ARBA00022448"/>
    </source>
</evidence>
<keyword evidence="6" id="KW-0677">Repeat</keyword>
<dbReference type="EMBL" id="CABVLU010000004">
    <property type="protein sequence ID" value="VVT57263.1"/>
    <property type="molecule type" value="Genomic_DNA"/>
</dbReference>
<dbReference type="PROSITE" id="PS00018">
    <property type="entry name" value="EF_HAND_1"/>
    <property type="match status" value="2"/>
</dbReference>
<name>A0A5E8C0T4_9ASCO</name>
<dbReference type="Pfam" id="PF13499">
    <property type="entry name" value="EF-hand_7"/>
    <property type="match status" value="2"/>
</dbReference>
<keyword evidence="11 12" id="KW-0472">Membrane</keyword>
<dbReference type="SMART" id="SM00054">
    <property type="entry name" value="EFh"/>
    <property type="match status" value="4"/>
</dbReference>
<dbReference type="GO" id="GO:0055085">
    <property type="term" value="P:transmembrane transport"/>
    <property type="evidence" value="ECO:0007669"/>
    <property type="project" value="InterPro"/>
</dbReference>
<dbReference type="OrthoDB" id="270584at2759"/>
<keyword evidence="10" id="KW-0496">Mitochondrion</keyword>
<dbReference type="PROSITE" id="PS50222">
    <property type="entry name" value="EF_HAND_2"/>
    <property type="match status" value="3"/>
</dbReference>
<feature type="domain" description="EF-hand" evidence="15">
    <location>
        <begin position="112"/>
        <end position="147"/>
    </location>
</feature>
<feature type="repeat" description="Solcar" evidence="12">
    <location>
        <begin position="180"/>
        <end position="294"/>
    </location>
</feature>
<dbReference type="PRINTS" id="PR00926">
    <property type="entry name" value="MITOCARRIER"/>
</dbReference>
<gene>
    <name evidence="16" type="ORF">SAPINGB_P005619</name>
</gene>
<evidence type="ECO:0000259" key="15">
    <source>
        <dbReference type="PROSITE" id="PS50222"/>
    </source>
</evidence>
<evidence type="ECO:0000256" key="6">
    <source>
        <dbReference type="ARBA" id="ARBA00022737"/>
    </source>
</evidence>
<evidence type="ECO:0000256" key="8">
    <source>
        <dbReference type="ARBA" id="ARBA00022837"/>
    </source>
</evidence>
<dbReference type="InterPro" id="IPR002048">
    <property type="entry name" value="EF_hand_dom"/>
</dbReference>
<evidence type="ECO:0000256" key="7">
    <source>
        <dbReference type="ARBA" id="ARBA00022792"/>
    </source>
</evidence>
<accession>A0A5E8C0T4</accession>
<dbReference type="CDD" id="cd00051">
    <property type="entry name" value="EFh"/>
    <property type="match status" value="1"/>
</dbReference>
<dbReference type="FunFam" id="1.50.40.10:FF:000016">
    <property type="entry name" value="Solute carrier family 25 member 23"/>
    <property type="match status" value="1"/>
</dbReference>
<keyword evidence="8" id="KW-0106">Calcium</keyword>
<evidence type="ECO:0000256" key="14">
    <source>
        <dbReference type="SAM" id="Phobius"/>
    </source>
</evidence>
<dbReference type="InterPro" id="IPR002067">
    <property type="entry name" value="MCP"/>
</dbReference>
<dbReference type="RefSeq" id="XP_031856224.1">
    <property type="nucleotide sequence ID" value="XM_032000333.1"/>
</dbReference>
<keyword evidence="17" id="KW-1185">Reference proteome</keyword>
<feature type="transmembrane region" description="Helical" evidence="14">
    <location>
        <begin position="367"/>
        <end position="393"/>
    </location>
</feature>
<dbReference type="GO" id="GO:0005743">
    <property type="term" value="C:mitochondrial inner membrane"/>
    <property type="evidence" value="ECO:0007669"/>
    <property type="project" value="UniProtKB-SubCell"/>
</dbReference>
<evidence type="ECO:0000256" key="2">
    <source>
        <dbReference type="ARBA" id="ARBA00006375"/>
    </source>
</evidence>
<organism evidence="16 17">
    <name type="scientific">Magnusiomyces paraingens</name>
    <dbReference type="NCBI Taxonomy" id="2606893"/>
    <lineage>
        <taxon>Eukaryota</taxon>
        <taxon>Fungi</taxon>
        <taxon>Dikarya</taxon>
        <taxon>Ascomycota</taxon>
        <taxon>Saccharomycotina</taxon>
        <taxon>Dipodascomycetes</taxon>
        <taxon>Dipodascales</taxon>
        <taxon>Dipodascaceae</taxon>
        <taxon>Magnusiomyces</taxon>
    </lineage>
</organism>
<dbReference type="GeneID" id="43584433"/>
<proteinExistence type="inferred from homology"/>
<dbReference type="InterPro" id="IPR018108">
    <property type="entry name" value="MCP_transmembrane"/>
</dbReference>
<evidence type="ECO:0000256" key="9">
    <source>
        <dbReference type="ARBA" id="ARBA00022989"/>
    </source>
</evidence>
<keyword evidence="7" id="KW-0999">Mitochondrion inner membrane</keyword>
<evidence type="ECO:0000256" key="5">
    <source>
        <dbReference type="ARBA" id="ARBA00022723"/>
    </source>
</evidence>
<feature type="transmembrane region" description="Helical" evidence="14">
    <location>
        <begin position="414"/>
        <end position="435"/>
    </location>
</feature>
<feature type="repeat" description="Solcar" evidence="12">
    <location>
        <begin position="414"/>
        <end position="503"/>
    </location>
</feature>
<evidence type="ECO:0000256" key="1">
    <source>
        <dbReference type="ARBA" id="ARBA00004448"/>
    </source>
</evidence>
<keyword evidence="3 13" id="KW-0813">Transport</keyword>
<evidence type="ECO:0000256" key="4">
    <source>
        <dbReference type="ARBA" id="ARBA00022692"/>
    </source>
</evidence>
<dbReference type="Pfam" id="PF00153">
    <property type="entry name" value="Mito_carr"/>
    <property type="match status" value="3"/>
</dbReference>
<feature type="domain" description="EF-hand" evidence="15">
    <location>
        <begin position="7"/>
        <end position="42"/>
    </location>
</feature>
<evidence type="ECO:0000256" key="13">
    <source>
        <dbReference type="RuleBase" id="RU000488"/>
    </source>
</evidence>
<dbReference type="PANTHER" id="PTHR24089">
    <property type="entry name" value="SOLUTE CARRIER FAMILY 25"/>
    <property type="match status" value="1"/>
</dbReference>
<evidence type="ECO:0000313" key="17">
    <source>
        <dbReference type="Proteomes" id="UP000398389"/>
    </source>
</evidence>
<dbReference type="InterPro" id="IPR023395">
    <property type="entry name" value="MCP_dom_sf"/>
</dbReference>
<dbReference type="Proteomes" id="UP000398389">
    <property type="component" value="Unassembled WGS sequence"/>
</dbReference>
<evidence type="ECO:0000256" key="11">
    <source>
        <dbReference type="ARBA" id="ARBA00023136"/>
    </source>
</evidence>
<dbReference type="AlphaFoldDB" id="A0A5E8C0T4"/>
<dbReference type="Gene3D" id="1.50.40.10">
    <property type="entry name" value="Mitochondrial carrier domain"/>
    <property type="match status" value="1"/>
</dbReference>
<reference evidence="16 17" key="1">
    <citation type="submission" date="2019-09" db="EMBL/GenBank/DDBJ databases">
        <authorList>
            <person name="Brejova B."/>
        </authorList>
    </citation>
    <scope>NUCLEOTIDE SEQUENCE [LARGE SCALE GENOMIC DNA]</scope>
</reference>
<protein>
    <recommendedName>
        <fullName evidence="15">EF-hand domain-containing protein</fullName>
    </recommendedName>
</protein>
<dbReference type="Gene3D" id="1.10.238.10">
    <property type="entry name" value="EF-hand"/>
    <property type="match status" value="1"/>
</dbReference>
<evidence type="ECO:0000256" key="10">
    <source>
        <dbReference type="ARBA" id="ARBA00023128"/>
    </source>
</evidence>
<feature type="repeat" description="Solcar" evidence="12">
    <location>
        <begin position="307"/>
        <end position="396"/>
    </location>
</feature>
<comment type="subcellular location">
    <subcellularLocation>
        <location evidence="1">Mitochondrion inner membrane</location>
        <topology evidence="1">Multi-pass membrane protein</topology>
    </subcellularLocation>
</comment>
<keyword evidence="9 14" id="KW-1133">Transmembrane helix</keyword>
<sequence>MTVSPEERERCIERLFRTLDNSQSGTLDTDALLEAFREQYNPLPSSEESIDALVSEISSQKNGYFSYDEFKEYITNIEDRIALSFKTLDQNNDGKLDFNEIRDGLVALGMDANDERIELFFNLLDTDTDGYISYDEWLRFLLFVPLDTSYDIPLRAAYEFFIDELDLSAEGDFFVSSETLNGIGYFLAGGLAGVISRTCTAPFDRLKVYLIASSGQPLQTTTTSTGGSIGKTVTKEAISSASKSREAGPLVRAFKHLWSQGGIRAFFVGNGLNVIKVFPESAMKFGSFEAAKRFFAQIEGVEDTSEISRLSTFISGGLGGVVAQFTVYPIDTLKFRIQCEAQFSNLRGNQLLFETASQMWNTGGIRMFYRGLLVGVCGIFPFAALDLGTFAAMKRALIAREAKKLGVDPTDVRLGNLTVLTMGAASGCVGASVVYPINLLRTRLQAQGTHAHPYKYTGIVDVYRKTVARDGYRGLWRGLAPNLAKVAPAVSISYLVYENTKTLLGLV</sequence>
<dbReference type="PROSITE" id="PS50920">
    <property type="entry name" value="SOLCAR"/>
    <property type="match status" value="3"/>
</dbReference>
<dbReference type="InterPro" id="IPR011992">
    <property type="entry name" value="EF-hand-dom_pair"/>
</dbReference>
<keyword evidence="5" id="KW-0479">Metal-binding</keyword>
<dbReference type="GO" id="GO:0005509">
    <property type="term" value="F:calcium ion binding"/>
    <property type="evidence" value="ECO:0007669"/>
    <property type="project" value="InterPro"/>
</dbReference>
<dbReference type="SUPFAM" id="SSF103506">
    <property type="entry name" value="Mitochondrial carrier"/>
    <property type="match status" value="1"/>
</dbReference>
<evidence type="ECO:0000256" key="12">
    <source>
        <dbReference type="PROSITE-ProRule" id="PRU00282"/>
    </source>
</evidence>
<dbReference type="SUPFAM" id="SSF47473">
    <property type="entry name" value="EF-hand"/>
    <property type="match status" value="1"/>
</dbReference>
<keyword evidence="4 12" id="KW-0812">Transmembrane</keyword>